<reference evidence="15" key="1">
    <citation type="submission" date="2020-08" db="EMBL/GenBank/DDBJ databases">
        <title>Genome sequencing and assembly of the red palm weevil Rhynchophorus ferrugineus.</title>
        <authorList>
            <person name="Dias G.B."/>
            <person name="Bergman C.M."/>
            <person name="Manee M."/>
        </authorList>
    </citation>
    <scope>NUCLEOTIDE SEQUENCE</scope>
    <source>
        <strain evidence="15">AA-2017</strain>
        <tissue evidence="15">Whole larva</tissue>
    </source>
</reference>
<organism evidence="15 16">
    <name type="scientific">Rhynchophorus ferrugineus</name>
    <name type="common">Red palm weevil</name>
    <name type="synonym">Curculio ferrugineus</name>
    <dbReference type="NCBI Taxonomy" id="354439"/>
    <lineage>
        <taxon>Eukaryota</taxon>
        <taxon>Metazoa</taxon>
        <taxon>Ecdysozoa</taxon>
        <taxon>Arthropoda</taxon>
        <taxon>Hexapoda</taxon>
        <taxon>Insecta</taxon>
        <taxon>Pterygota</taxon>
        <taxon>Neoptera</taxon>
        <taxon>Endopterygota</taxon>
        <taxon>Coleoptera</taxon>
        <taxon>Polyphaga</taxon>
        <taxon>Cucujiformia</taxon>
        <taxon>Curculionidae</taxon>
        <taxon>Dryophthorinae</taxon>
        <taxon>Rhynchophorus</taxon>
    </lineage>
</organism>
<protein>
    <recommendedName>
        <fullName evidence="2">Dimethyladenosine transferase 2, mitochondrial</fullName>
    </recommendedName>
    <alternativeName>
        <fullName evidence="12">Mitochondrial 12S rRNA dimethylase 2</fullName>
    </alternativeName>
    <alternativeName>
        <fullName evidence="13">Mitochondrial transcription factor B2</fullName>
    </alternativeName>
    <alternativeName>
        <fullName evidence="14">S-adenosylmethionine-6-N', N'-adenosyl(rRNA) dimethyltransferase 2</fullName>
    </alternativeName>
</protein>
<dbReference type="PANTHER" id="PTHR11727:SF13">
    <property type="entry name" value="DIMETHYLADENOSINE TRANSFERASE 2, MITOCHONDRIAL"/>
    <property type="match status" value="1"/>
</dbReference>
<keyword evidence="16" id="KW-1185">Reference proteome</keyword>
<keyword evidence="6" id="KW-0949">S-adenosyl-L-methionine</keyword>
<keyword evidence="7" id="KW-0694">RNA-binding</keyword>
<evidence type="ECO:0000256" key="10">
    <source>
        <dbReference type="ARBA" id="ARBA00023128"/>
    </source>
</evidence>
<dbReference type="GO" id="GO:0000179">
    <property type="term" value="F:rRNA (adenine-N6,N6-)-dimethyltransferase activity"/>
    <property type="evidence" value="ECO:0007669"/>
    <property type="project" value="TreeGrafter"/>
</dbReference>
<keyword evidence="4" id="KW-0489">Methyltransferase</keyword>
<keyword evidence="11" id="KW-0804">Transcription</keyword>
<evidence type="ECO:0000256" key="13">
    <source>
        <dbReference type="ARBA" id="ARBA00031609"/>
    </source>
</evidence>
<evidence type="ECO:0000256" key="11">
    <source>
        <dbReference type="ARBA" id="ARBA00023163"/>
    </source>
</evidence>
<dbReference type="Gene3D" id="3.40.50.150">
    <property type="entry name" value="Vaccinia Virus protein VP39"/>
    <property type="match status" value="1"/>
</dbReference>
<evidence type="ECO:0000256" key="14">
    <source>
        <dbReference type="ARBA" id="ARBA00032796"/>
    </source>
</evidence>
<dbReference type="InterPro" id="IPR029063">
    <property type="entry name" value="SAM-dependent_MTases_sf"/>
</dbReference>
<evidence type="ECO:0000256" key="12">
    <source>
        <dbReference type="ARBA" id="ARBA00029708"/>
    </source>
</evidence>
<dbReference type="GO" id="GO:0003723">
    <property type="term" value="F:RNA binding"/>
    <property type="evidence" value="ECO:0007669"/>
    <property type="project" value="UniProtKB-KW"/>
</dbReference>
<comment type="subcellular location">
    <subcellularLocation>
        <location evidence="1">Mitochondrion</location>
    </subcellularLocation>
</comment>
<evidence type="ECO:0000256" key="8">
    <source>
        <dbReference type="ARBA" id="ARBA00022946"/>
    </source>
</evidence>
<dbReference type="GO" id="GO:0034246">
    <property type="term" value="F:mitochondrial transcription factor activity"/>
    <property type="evidence" value="ECO:0007669"/>
    <property type="project" value="TreeGrafter"/>
</dbReference>
<dbReference type="OrthoDB" id="9895503at2759"/>
<dbReference type="GO" id="GO:0005759">
    <property type="term" value="C:mitochondrial matrix"/>
    <property type="evidence" value="ECO:0007669"/>
    <property type="project" value="TreeGrafter"/>
</dbReference>
<name>A0A834LYY7_RHYFE</name>
<proteinExistence type="predicted"/>
<keyword evidence="5" id="KW-0808">Transferase</keyword>
<keyword evidence="9" id="KW-0805">Transcription regulation</keyword>
<evidence type="ECO:0000313" key="15">
    <source>
        <dbReference type="EMBL" id="KAF7265586.1"/>
    </source>
</evidence>
<evidence type="ECO:0000256" key="9">
    <source>
        <dbReference type="ARBA" id="ARBA00023015"/>
    </source>
</evidence>
<dbReference type="PIRSF" id="PIRSF027833">
    <property type="entry name" value="MtTFB2"/>
    <property type="match status" value="1"/>
</dbReference>
<evidence type="ECO:0000256" key="7">
    <source>
        <dbReference type="ARBA" id="ARBA00022884"/>
    </source>
</evidence>
<dbReference type="Proteomes" id="UP000625711">
    <property type="component" value="Unassembled WGS sequence"/>
</dbReference>
<evidence type="ECO:0000256" key="2">
    <source>
        <dbReference type="ARBA" id="ARBA00018369"/>
    </source>
</evidence>
<keyword evidence="8" id="KW-0809">Transit peptide</keyword>
<evidence type="ECO:0000256" key="4">
    <source>
        <dbReference type="ARBA" id="ARBA00022603"/>
    </source>
</evidence>
<gene>
    <name evidence="15" type="ORF">GWI33_021038</name>
</gene>
<accession>A0A834LYY7</accession>
<dbReference type="SUPFAM" id="SSF53335">
    <property type="entry name" value="S-adenosyl-L-methionine-dependent methyltransferases"/>
    <property type="match status" value="1"/>
</dbReference>
<evidence type="ECO:0000256" key="3">
    <source>
        <dbReference type="ARBA" id="ARBA00022552"/>
    </source>
</evidence>
<evidence type="ECO:0000256" key="6">
    <source>
        <dbReference type="ARBA" id="ARBA00022691"/>
    </source>
</evidence>
<dbReference type="EMBL" id="JAACXV010014605">
    <property type="protein sequence ID" value="KAF7265586.1"/>
    <property type="molecule type" value="Genomic_DNA"/>
</dbReference>
<dbReference type="PANTHER" id="PTHR11727">
    <property type="entry name" value="DIMETHYLADENOSINE TRANSFERASE"/>
    <property type="match status" value="1"/>
</dbReference>
<sequence length="413" mass="48382">MSQFCQFCTQTSKKKQCSPREKSSVKHINDLKKFFKAHPYLESYRQYIPPKILNFRQKKHDRFYLICPNVAKAASKHILQGIKDNNNQVIAEVNPGIGYLTKELLDGGVDNLKLYEPNDIFYPVIKLILEDRYSKVEIVENDILDLGKLAYCDSQDEGNRVESLLKDVPNKKWTDDPSMSIIGTMVNLNFIKYLTATMIFQKTIWNKGRMDLYIFTTPANWAVLAQTTNIPIYHRSWMILFNICLKIDLLEVFDRKLFMPWVKEKIVRNIYPYCYDSNNMYFIKIEMKTKFPIDMEDTLPFYVFLKSCVRFTDRQVIPTLEKLVPNCGKNIIAPKQKHQEYFDDINIFTEFKELTPMQTVGIFKELISHPNYQSSPFAGMIESELMTSESISPNFVDGEIDIVTQQLIKKFKF</sequence>
<evidence type="ECO:0000256" key="5">
    <source>
        <dbReference type="ARBA" id="ARBA00022679"/>
    </source>
</evidence>
<comment type="caution">
    <text evidence="15">The sequence shown here is derived from an EMBL/GenBank/DDBJ whole genome shotgun (WGS) entry which is preliminary data.</text>
</comment>
<keyword evidence="3" id="KW-0698">rRNA processing</keyword>
<dbReference type="InterPro" id="IPR001737">
    <property type="entry name" value="KsgA/Erm"/>
</dbReference>
<keyword evidence="10" id="KW-0496">Mitochondrion</keyword>
<dbReference type="AlphaFoldDB" id="A0A834LYY7"/>
<evidence type="ECO:0000256" key="1">
    <source>
        <dbReference type="ARBA" id="ARBA00004173"/>
    </source>
</evidence>
<dbReference type="GO" id="GO:0006391">
    <property type="term" value="P:transcription initiation at mitochondrial promoter"/>
    <property type="evidence" value="ECO:0007669"/>
    <property type="project" value="TreeGrafter"/>
</dbReference>
<evidence type="ECO:0000313" key="16">
    <source>
        <dbReference type="Proteomes" id="UP000625711"/>
    </source>
</evidence>